<evidence type="ECO:0000256" key="1">
    <source>
        <dbReference type="ARBA" id="ARBA00022679"/>
    </source>
</evidence>
<dbReference type="EMBL" id="JBEZFP010000001">
    <property type="protein sequence ID" value="MEU8131907.1"/>
    <property type="molecule type" value="Genomic_DNA"/>
</dbReference>
<sequence length="125" mass="13524">MFPEVLRTLLDRVPALAPAAVDGWRAAALPGQVYPALATADSRADGVLLSGISVRDWHILDAYEDDLYDLVRLPLVGGGHAWTYVAPQAAVLDENWSAEAFAERQLTEYVAACRAWRADFAAPGS</sequence>
<dbReference type="PANTHER" id="PTHR31544:SF2">
    <property type="entry name" value="AIG2-LIKE PROTEIN D"/>
    <property type="match status" value="1"/>
</dbReference>
<keyword evidence="1" id="KW-0808">Transferase</keyword>
<dbReference type="SUPFAM" id="SSF110857">
    <property type="entry name" value="Gamma-glutamyl cyclotransferase-like"/>
    <property type="match status" value="1"/>
</dbReference>
<dbReference type="InterPro" id="IPR036568">
    <property type="entry name" value="GGCT-like_sf"/>
</dbReference>
<evidence type="ECO:0000313" key="5">
    <source>
        <dbReference type="Proteomes" id="UP001551482"/>
    </source>
</evidence>
<protein>
    <recommendedName>
        <fullName evidence="2">Putative gamma-glutamylcyclotransferase</fullName>
    </recommendedName>
</protein>
<dbReference type="Proteomes" id="UP001551482">
    <property type="component" value="Unassembled WGS sequence"/>
</dbReference>
<name>A0ABV3D8W3_9ACTN</name>
<dbReference type="Gene3D" id="3.10.490.10">
    <property type="entry name" value="Gamma-glutamyl cyclotransferase-like"/>
    <property type="match status" value="1"/>
</dbReference>
<proteinExistence type="predicted"/>
<comment type="caution">
    <text evidence="4">The sequence shown here is derived from an EMBL/GenBank/DDBJ whole genome shotgun (WGS) entry which is preliminary data.</text>
</comment>
<dbReference type="InterPro" id="IPR009288">
    <property type="entry name" value="AIG2-like_dom"/>
</dbReference>
<dbReference type="InterPro" id="IPR045038">
    <property type="entry name" value="AIG2-like"/>
</dbReference>
<dbReference type="Pfam" id="PF06094">
    <property type="entry name" value="GGACT"/>
    <property type="match status" value="1"/>
</dbReference>
<dbReference type="PANTHER" id="PTHR31544">
    <property type="entry name" value="AIG2-LIKE PROTEIN D"/>
    <property type="match status" value="1"/>
</dbReference>
<gene>
    <name evidence="4" type="ORF">AB0C36_00185</name>
</gene>
<evidence type="ECO:0000259" key="3">
    <source>
        <dbReference type="Pfam" id="PF06094"/>
    </source>
</evidence>
<dbReference type="InterPro" id="IPR013024">
    <property type="entry name" value="GGCT-like"/>
</dbReference>
<dbReference type="CDD" id="cd06661">
    <property type="entry name" value="GGCT_like"/>
    <property type="match status" value="1"/>
</dbReference>
<evidence type="ECO:0000256" key="2">
    <source>
        <dbReference type="ARBA" id="ARBA00030602"/>
    </source>
</evidence>
<keyword evidence="5" id="KW-1185">Reference proteome</keyword>
<accession>A0ABV3D8W3</accession>
<evidence type="ECO:0000313" key="4">
    <source>
        <dbReference type="EMBL" id="MEU8131907.1"/>
    </source>
</evidence>
<organism evidence="4 5">
    <name type="scientific">Streptodolium elevatio</name>
    <dbReference type="NCBI Taxonomy" id="3157996"/>
    <lineage>
        <taxon>Bacteria</taxon>
        <taxon>Bacillati</taxon>
        <taxon>Actinomycetota</taxon>
        <taxon>Actinomycetes</taxon>
        <taxon>Kitasatosporales</taxon>
        <taxon>Streptomycetaceae</taxon>
        <taxon>Streptodolium</taxon>
    </lineage>
</organism>
<feature type="domain" description="Gamma-glutamylcyclotransferase AIG2-like" evidence="3">
    <location>
        <begin position="2"/>
        <end position="96"/>
    </location>
</feature>
<dbReference type="RefSeq" id="WP_358346877.1">
    <property type="nucleotide sequence ID" value="NZ_JBEZFP010000001.1"/>
</dbReference>
<reference evidence="4 5" key="1">
    <citation type="submission" date="2024-06" db="EMBL/GenBank/DDBJ databases">
        <title>The Natural Products Discovery Center: Release of the First 8490 Sequenced Strains for Exploring Actinobacteria Biosynthetic Diversity.</title>
        <authorList>
            <person name="Kalkreuter E."/>
            <person name="Kautsar S.A."/>
            <person name="Yang D."/>
            <person name="Bader C.D."/>
            <person name="Teijaro C.N."/>
            <person name="Fluegel L."/>
            <person name="Davis C.M."/>
            <person name="Simpson J.R."/>
            <person name="Lauterbach L."/>
            <person name="Steele A.D."/>
            <person name="Gui C."/>
            <person name="Meng S."/>
            <person name="Li G."/>
            <person name="Viehrig K."/>
            <person name="Ye F."/>
            <person name="Su P."/>
            <person name="Kiefer A.F."/>
            <person name="Nichols A."/>
            <person name="Cepeda A.J."/>
            <person name="Yan W."/>
            <person name="Fan B."/>
            <person name="Jiang Y."/>
            <person name="Adhikari A."/>
            <person name="Zheng C.-J."/>
            <person name="Schuster L."/>
            <person name="Cowan T.M."/>
            <person name="Smanski M.J."/>
            <person name="Chevrette M.G."/>
            <person name="De Carvalho L.P.S."/>
            <person name="Shen B."/>
        </authorList>
    </citation>
    <scope>NUCLEOTIDE SEQUENCE [LARGE SCALE GENOMIC DNA]</scope>
    <source>
        <strain evidence="4 5">NPDC048946</strain>
    </source>
</reference>